<gene>
    <name evidence="6" type="ORF">H8E19_12030</name>
</gene>
<feature type="coiled-coil region" evidence="2">
    <location>
        <begin position="134"/>
        <end position="225"/>
    </location>
</feature>
<dbReference type="PANTHER" id="PTHR30469">
    <property type="entry name" value="MULTIDRUG RESISTANCE PROTEIN MDTA"/>
    <property type="match status" value="1"/>
</dbReference>
<keyword evidence="2" id="KW-0175">Coiled coil</keyword>
<evidence type="ECO:0000259" key="3">
    <source>
        <dbReference type="Pfam" id="PF25881"/>
    </source>
</evidence>
<dbReference type="GO" id="GO:0015562">
    <property type="term" value="F:efflux transmembrane transporter activity"/>
    <property type="evidence" value="ECO:0007669"/>
    <property type="project" value="TreeGrafter"/>
</dbReference>
<reference evidence="6 7" key="1">
    <citation type="submission" date="2020-08" db="EMBL/GenBank/DDBJ databases">
        <title>Bridging the membrane lipid divide: bacteria of the FCB group superphylum have the potential to synthesize archaeal ether lipids.</title>
        <authorList>
            <person name="Villanueva L."/>
            <person name="Von Meijenfeldt F.A.B."/>
            <person name="Westbye A.B."/>
            <person name="Yadav S."/>
            <person name="Hopmans E.C."/>
            <person name="Dutilh B.E."/>
            <person name="Sinninghe Damste J.S."/>
        </authorList>
    </citation>
    <scope>NUCLEOTIDE SEQUENCE [LARGE SCALE GENOMIC DNA]</scope>
    <source>
        <strain evidence="6">NIOZ-UU27</strain>
    </source>
</reference>
<dbReference type="Pfam" id="PF25881">
    <property type="entry name" value="HH_YBHG"/>
    <property type="match status" value="1"/>
</dbReference>
<comment type="similarity">
    <text evidence="1">Belongs to the membrane fusion protein (MFP) (TC 8.A.1) family.</text>
</comment>
<feature type="domain" description="CusB-like beta-barrel" evidence="4">
    <location>
        <begin position="270"/>
        <end position="338"/>
    </location>
</feature>
<dbReference type="NCBIfam" id="TIGR01730">
    <property type="entry name" value="RND_mfp"/>
    <property type="match status" value="1"/>
</dbReference>
<dbReference type="PROSITE" id="PS51257">
    <property type="entry name" value="PROKAR_LIPOPROTEIN"/>
    <property type="match status" value="1"/>
</dbReference>
<evidence type="ECO:0000313" key="6">
    <source>
        <dbReference type="EMBL" id="MBC8178125.1"/>
    </source>
</evidence>
<dbReference type="Gene3D" id="2.40.30.170">
    <property type="match status" value="1"/>
</dbReference>
<feature type="domain" description="YbhG-like alpha-helical hairpin" evidence="3">
    <location>
        <begin position="107"/>
        <end position="225"/>
    </location>
</feature>
<dbReference type="Pfam" id="PF25954">
    <property type="entry name" value="Beta-barrel_RND_2"/>
    <property type="match status" value="1"/>
</dbReference>
<dbReference type="GO" id="GO:1990281">
    <property type="term" value="C:efflux pump complex"/>
    <property type="evidence" value="ECO:0007669"/>
    <property type="project" value="TreeGrafter"/>
</dbReference>
<evidence type="ECO:0000313" key="7">
    <source>
        <dbReference type="Proteomes" id="UP000650524"/>
    </source>
</evidence>
<dbReference type="InterPro" id="IPR058637">
    <property type="entry name" value="YknX-like_C"/>
</dbReference>
<comment type="caution">
    <text evidence="6">The sequence shown here is derived from an EMBL/GenBank/DDBJ whole genome shotgun (WGS) entry which is preliminary data.</text>
</comment>
<organism evidence="6 7">
    <name type="scientific">Candidatus Desulfacyla euxinica</name>
    <dbReference type="NCBI Taxonomy" id="2841693"/>
    <lineage>
        <taxon>Bacteria</taxon>
        <taxon>Deltaproteobacteria</taxon>
        <taxon>Candidatus Desulfacyla</taxon>
    </lineage>
</organism>
<dbReference type="Gene3D" id="2.40.420.20">
    <property type="match status" value="1"/>
</dbReference>
<dbReference type="EMBL" id="JACNJD010000257">
    <property type="protein sequence ID" value="MBC8178125.1"/>
    <property type="molecule type" value="Genomic_DNA"/>
</dbReference>
<dbReference type="InterPro" id="IPR006143">
    <property type="entry name" value="RND_pump_MFP"/>
</dbReference>
<name>A0A8J6N0U6_9DELT</name>
<evidence type="ECO:0000256" key="1">
    <source>
        <dbReference type="ARBA" id="ARBA00009477"/>
    </source>
</evidence>
<evidence type="ECO:0000259" key="4">
    <source>
        <dbReference type="Pfam" id="PF25954"/>
    </source>
</evidence>
<dbReference type="AlphaFoldDB" id="A0A8J6N0U6"/>
<dbReference type="Proteomes" id="UP000650524">
    <property type="component" value="Unassembled WGS sequence"/>
</dbReference>
<dbReference type="Gene3D" id="1.10.287.470">
    <property type="entry name" value="Helix hairpin bin"/>
    <property type="match status" value="1"/>
</dbReference>
<feature type="domain" description="YknX-like C-terminal permuted SH3-like" evidence="5">
    <location>
        <begin position="347"/>
        <end position="412"/>
    </location>
</feature>
<accession>A0A8J6N0U6</accession>
<dbReference type="Gene3D" id="2.40.50.100">
    <property type="match status" value="1"/>
</dbReference>
<dbReference type="InterPro" id="IPR058792">
    <property type="entry name" value="Beta-barrel_RND_2"/>
</dbReference>
<dbReference type="InterPro" id="IPR059052">
    <property type="entry name" value="HH_YbhG-like"/>
</dbReference>
<evidence type="ECO:0000259" key="5">
    <source>
        <dbReference type="Pfam" id="PF25989"/>
    </source>
</evidence>
<evidence type="ECO:0000256" key="2">
    <source>
        <dbReference type="SAM" id="Coils"/>
    </source>
</evidence>
<dbReference type="SUPFAM" id="SSF111369">
    <property type="entry name" value="HlyD-like secretion proteins"/>
    <property type="match status" value="3"/>
</dbReference>
<protein>
    <submittedName>
        <fullName evidence="6">Efflux RND transporter periplasmic adaptor subunit</fullName>
    </submittedName>
</protein>
<proteinExistence type="inferred from homology"/>
<sequence>MSNSILRNIFLLVIGCLLSLYGCGEGPETGVDKKVASPKQRQVNISPVSASLPTGDIEYVGVLTARRKVKISSELGGIIEGIYFEKGEKVAAGKLLAKIGTSSVRLQVRETEAAVKAARSVLNKMEKGSRPQEIQIATSALSEAEAALFEAEKNYRRIKELHNIKAISGSSYDAAERQVGTAKARMNSAKQRLVLALKGPRVEDINGARATLAQAEAALALTKNRLTKSMLCAPCDGIIAFRNVEVGEVIGVGTPITEVVELEKLKIKLSLGEKDIHILKNHNRFGFSVDAIPGEKFSSRVFFLSPTADKATRSFPLELIVDKTDPRMADGMTVRVKFPVVGRKTSIKIPSAWLAEEEGKIGLYVAEDGKALFKKVTLGAYYDNRVEILTGLGDKDQVITNPAGLKSGEAVEIRH</sequence>
<dbReference type="Pfam" id="PF25989">
    <property type="entry name" value="YknX_C"/>
    <property type="match status" value="1"/>
</dbReference>